<evidence type="ECO:0000313" key="1">
    <source>
        <dbReference type="EMBL" id="PSO09077.1"/>
    </source>
</evidence>
<dbReference type="Proteomes" id="UP000242015">
    <property type="component" value="Unassembled WGS sequence"/>
</dbReference>
<organism evidence="1 2">
    <name type="scientific">Candidatus Marsarchaeota G2 archaeon BE_D</name>
    <dbReference type="NCBI Taxonomy" id="1978158"/>
    <lineage>
        <taxon>Archaea</taxon>
        <taxon>Candidatus Marsarchaeota</taxon>
        <taxon>Candidatus Marsarchaeota group 2</taxon>
    </lineage>
</organism>
<gene>
    <name evidence="1" type="ORF">B9Q04_02310</name>
</gene>
<evidence type="ECO:0000313" key="2">
    <source>
        <dbReference type="Proteomes" id="UP000242015"/>
    </source>
</evidence>
<protein>
    <recommendedName>
        <fullName evidence="3">DUF1641 domain-containing protein</fullName>
    </recommendedName>
</protein>
<evidence type="ECO:0008006" key="3">
    <source>
        <dbReference type="Google" id="ProtNLM"/>
    </source>
</evidence>
<dbReference type="AlphaFoldDB" id="A0A2R6CDV8"/>
<dbReference type="PANTHER" id="PTHR38433">
    <property type="match status" value="1"/>
</dbReference>
<proteinExistence type="predicted"/>
<reference evidence="1 2" key="1">
    <citation type="submission" date="2017-04" db="EMBL/GenBank/DDBJ databases">
        <title>Novel microbial lineages endemic to geothermal iron-oxide mats fill important gaps in the evolutionary history of Archaea.</title>
        <authorList>
            <person name="Jay Z.J."/>
            <person name="Beam J.P."/>
            <person name="Dlakic M."/>
            <person name="Rusch D.B."/>
            <person name="Kozubal M.A."/>
            <person name="Inskeep W.P."/>
        </authorList>
    </citation>
    <scope>NUCLEOTIDE SEQUENCE [LARGE SCALE GENOMIC DNA]</scope>
    <source>
        <strain evidence="1">BE_D</strain>
    </source>
</reference>
<name>A0A2R6CDV8_9ARCH</name>
<dbReference type="EMBL" id="NEXF01000025">
    <property type="protein sequence ID" value="PSO09077.1"/>
    <property type="molecule type" value="Genomic_DNA"/>
</dbReference>
<sequence>MTELAKPTARIERRTEEPTLDLDTLVKQFMSKQEAFNEFMDILQLLHERGILTAFKAALERYEDLLGVVADWLEGMGAQSPTNLFELLNAVAKADIQGLSVMISAVSKGAASTRSEQPPSLEALLKSLEDENVRRGLWAVIQTLKEIGSSSRK</sequence>
<dbReference type="PANTHER" id="PTHR38433:SF1">
    <property type="entry name" value="DUF1641 DOMAIN-CONTAINING PROTEIN"/>
    <property type="match status" value="1"/>
</dbReference>
<dbReference type="Pfam" id="PF07849">
    <property type="entry name" value="DUF1641"/>
    <property type="match status" value="1"/>
</dbReference>
<dbReference type="InterPro" id="IPR012440">
    <property type="entry name" value="DUF1641"/>
</dbReference>
<comment type="caution">
    <text evidence="1">The sequence shown here is derived from an EMBL/GenBank/DDBJ whole genome shotgun (WGS) entry which is preliminary data.</text>
</comment>
<accession>A0A2R6CDV8</accession>